<feature type="binding site" evidence="4">
    <location>
        <position position="205"/>
    </location>
    <ligand>
        <name>Mg(2+)</name>
        <dbReference type="ChEBI" id="CHEBI:18420"/>
    </ligand>
</feature>
<dbReference type="AlphaFoldDB" id="A0A9N8HND7"/>
<evidence type="ECO:0000313" key="7">
    <source>
        <dbReference type="Proteomes" id="UP001153069"/>
    </source>
</evidence>
<dbReference type="EMBL" id="CAICTM010000983">
    <property type="protein sequence ID" value="CAB9519057.1"/>
    <property type="molecule type" value="Genomic_DNA"/>
</dbReference>
<accession>A0A9N8HND7</accession>
<dbReference type="Pfam" id="PF00025">
    <property type="entry name" value="Arf"/>
    <property type="match status" value="1"/>
</dbReference>
<dbReference type="GO" id="GO:0003924">
    <property type="term" value="F:GTPase activity"/>
    <property type="evidence" value="ECO:0007669"/>
    <property type="project" value="InterPro"/>
</dbReference>
<feature type="compositionally biased region" description="Basic and acidic residues" evidence="5">
    <location>
        <begin position="148"/>
        <end position="164"/>
    </location>
</feature>
<feature type="binding site" evidence="3">
    <location>
        <position position="227"/>
    </location>
    <ligand>
        <name>GTP</name>
        <dbReference type="ChEBI" id="CHEBI:37565"/>
    </ligand>
</feature>
<dbReference type="Gene3D" id="3.40.50.300">
    <property type="entry name" value="P-loop containing nucleotide triphosphate hydrolases"/>
    <property type="match status" value="1"/>
</dbReference>
<sequence length="378" mass="42320">MFSLVSGVYESYFAPSQLNLLVVGASGAGKTALLERLKVTQFTKNKKASADDGTPDDVPQSFLPLRMRHASAAPKPPKQSKKHPTPKKKKSPSSNNNKKRTWACPAPSKYAKEESSDDDDDDDINESETTLDAMVPPPPEPNGLTQESSREISLEDVSLRDSERQPPPTTSSPEQDDKEDEEDEDMQHDLKSKMRMLPLHKIRPTIGMNLGKVEMCGAKCHVWDLGGKMHDLWSRYYQDCDAVVFVWKIVDDANPPMDQKNEDDDSDDDVPLVTAAQQLSLLEQVRDSIADDIPVLIWGHWFPQQQQTQQPKKDPAFQYNRAFATDAVLPHYHNPLMSVYFGSAKSGAGVRTAMEWLIPTAVRQKKFRDKSAAQNETA</sequence>
<organism evidence="6 7">
    <name type="scientific">Seminavis robusta</name>
    <dbReference type="NCBI Taxonomy" id="568900"/>
    <lineage>
        <taxon>Eukaryota</taxon>
        <taxon>Sar</taxon>
        <taxon>Stramenopiles</taxon>
        <taxon>Ochrophyta</taxon>
        <taxon>Bacillariophyta</taxon>
        <taxon>Bacillariophyceae</taxon>
        <taxon>Bacillariophycidae</taxon>
        <taxon>Naviculales</taxon>
        <taxon>Naviculaceae</taxon>
        <taxon>Seminavis</taxon>
    </lineage>
</organism>
<evidence type="ECO:0000256" key="4">
    <source>
        <dbReference type="PIRSR" id="PIRSR606689-2"/>
    </source>
</evidence>
<dbReference type="InterPro" id="IPR006689">
    <property type="entry name" value="Small_GTPase_ARF/SAR"/>
</dbReference>
<dbReference type="InterPro" id="IPR024156">
    <property type="entry name" value="Small_GTPase_ARF"/>
</dbReference>
<dbReference type="PANTHER" id="PTHR45909:SF1">
    <property type="entry name" value="ADP-RIBOSYLATION FACTOR-RELATED PROTEIN 1"/>
    <property type="match status" value="1"/>
</dbReference>
<evidence type="ECO:0000256" key="5">
    <source>
        <dbReference type="SAM" id="MobiDB-lite"/>
    </source>
</evidence>
<comment type="caution">
    <text evidence="6">The sequence shown here is derived from an EMBL/GenBank/DDBJ whole genome shotgun (WGS) entry which is preliminary data.</text>
</comment>
<dbReference type="PANTHER" id="PTHR45909">
    <property type="entry name" value="ADP-RIBOSYLATION FACTOR-RELATED PROTEIN 1"/>
    <property type="match status" value="1"/>
</dbReference>
<dbReference type="GO" id="GO:0046872">
    <property type="term" value="F:metal ion binding"/>
    <property type="evidence" value="ECO:0007669"/>
    <property type="project" value="UniProtKB-KW"/>
</dbReference>
<name>A0A9N8HND7_9STRA</name>
<feature type="region of interest" description="Disordered" evidence="5">
    <location>
        <begin position="44"/>
        <end position="188"/>
    </location>
</feature>
<dbReference type="GO" id="GO:0034067">
    <property type="term" value="P:protein localization to Golgi apparatus"/>
    <property type="evidence" value="ECO:0007669"/>
    <property type="project" value="TreeGrafter"/>
</dbReference>
<dbReference type="OrthoDB" id="49005at2759"/>
<dbReference type="GO" id="GO:0005794">
    <property type="term" value="C:Golgi apparatus"/>
    <property type="evidence" value="ECO:0007669"/>
    <property type="project" value="TreeGrafter"/>
</dbReference>
<gene>
    <name evidence="6" type="ORF">SEMRO_985_G227990.1</name>
</gene>
<keyword evidence="7" id="KW-1185">Reference proteome</keyword>
<keyword evidence="4" id="KW-0479">Metal-binding</keyword>
<dbReference type="GO" id="GO:0043001">
    <property type="term" value="P:Golgi to plasma membrane protein transport"/>
    <property type="evidence" value="ECO:0007669"/>
    <property type="project" value="TreeGrafter"/>
</dbReference>
<reference evidence="6" key="1">
    <citation type="submission" date="2020-06" db="EMBL/GenBank/DDBJ databases">
        <authorList>
            <consortium name="Plant Systems Biology data submission"/>
        </authorList>
    </citation>
    <scope>NUCLEOTIDE SEQUENCE</scope>
    <source>
        <strain evidence="6">D6</strain>
    </source>
</reference>
<dbReference type="GO" id="GO:0005525">
    <property type="term" value="F:GTP binding"/>
    <property type="evidence" value="ECO:0007669"/>
    <property type="project" value="UniProtKB-KW"/>
</dbReference>
<protein>
    <submittedName>
        <fullName evidence="6">Ribosylation factor-related protein 1</fullName>
    </submittedName>
</protein>
<feature type="compositionally biased region" description="Acidic residues" evidence="5">
    <location>
        <begin position="174"/>
        <end position="186"/>
    </location>
</feature>
<dbReference type="GO" id="GO:0006886">
    <property type="term" value="P:intracellular protein transport"/>
    <property type="evidence" value="ECO:0007669"/>
    <property type="project" value="TreeGrafter"/>
</dbReference>
<dbReference type="InterPro" id="IPR027417">
    <property type="entry name" value="P-loop_NTPase"/>
</dbReference>
<dbReference type="SUPFAM" id="SSF52540">
    <property type="entry name" value="P-loop containing nucleoside triphosphate hydrolases"/>
    <property type="match status" value="1"/>
</dbReference>
<feature type="compositionally biased region" description="Acidic residues" evidence="5">
    <location>
        <begin position="115"/>
        <end position="126"/>
    </location>
</feature>
<proteinExistence type="predicted"/>
<evidence type="ECO:0000256" key="2">
    <source>
        <dbReference type="ARBA" id="ARBA00023134"/>
    </source>
</evidence>
<keyword evidence="4" id="KW-0460">Magnesium</keyword>
<evidence type="ECO:0000256" key="3">
    <source>
        <dbReference type="PIRSR" id="PIRSR606689-1"/>
    </source>
</evidence>
<feature type="compositionally biased region" description="Basic residues" evidence="5">
    <location>
        <begin position="78"/>
        <end position="101"/>
    </location>
</feature>
<keyword evidence="2 3" id="KW-0342">GTP-binding</keyword>
<dbReference type="Proteomes" id="UP001153069">
    <property type="component" value="Unassembled WGS sequence"/>
</dbReference>
<keyword evidence="1 3" id="KW-0547">Nucleotide-binding</keyword>
<evidence type="ECO:0000313" key="6">
    <source>
        <dbReference type="EMBL" id="CAB9519057.1"/>
    </source>
</evidence>
<evidence type="ECO:0000256" key="1">
    <source>
        <dbReference type="ARBA" id="ARBA00022741"/>
    </source>
</evidence>